<dbReference type="InterPro" id="IPR016897">
    <property type="entry name" value="SKP1"/>
</dbReference>
<evidence type="ECO:0000256" key="1">
    <source>
        <dbReference type="ARBA" id="ARBA00009993"/>
    </source>
</evidence>
<dbReference type="Pfam" id="PF01466">
    <property type="entry name" value="Skp1"/>
    <property type="match status" value="1"/>
</dbReference>
<dbReference type="PANTHER" id="PTHR11165">
    <property type="entry name" value="SKP1"/>
    <property type="match status" value="1"/>
</dbReference>
<evidence type="ECO:0000313" key="4">
    <source>
        <dbReference type="EMBL" id="GMT26368.1"/>
    </source>
</evidence>
<comment type="similarity">
    <text evidence="1">Belongs to the SKP1 family.</text>
</comment>
<dbReference type="InterPro" id="IPR011333">
    <property type="entry name" value="SKP1/BTB/POZ_sf"/>
</dbReference>
<dbReference type="InterPro" id="IPR016072">
    <property type="entry name" value="Skp1_comp_dimer"/>
</dbReference>
<dbReference type="InterPro" id="IPR001232">
    <property type="entry name" value="SKP1-like"/>
</dbReference>
<gene>
    <name evidence="4" type="ORF">PFISCL1PPCAC_17665</name>
</gene>
<dbReference type="AlphaFoldDB" id="A0AAV5W7D2"/>
<evidence type="ECO:0000256" key="2">
    <source>
        <dbReference type="ARBA" id="ARBA00022786"/>
    </source>
</evidence>
<evidence type="ECO:0000259" key="3">
    <source>
        <dbReference type="Pfam" id="PF01466"/>
    </source>
</evidence>
<feature type="non-terminal residue" evidence="4">
    <location>
        <position position="1"/>
    </location>
</feature>
<accession>A0AAV5W7D2</accession>
<feature type="domain" description="SKP1 component dimerisation" evidence="3">
    <location>
        <begin position="107"/>
        <end position="153"/>
    </location>
</feature>
<reference evidence="4" key="1">
    <citation type="submission" date="2023-10" db="EMBL/GenBank/DDBJ databases">
        <title>Genome assembly of Pristionchus species.</title>
        <authorList>
            <person name="Yoshida K."/>
            <person name="Sommer R.J."/>
        </authorList>
    </citation>
    <scope>NUCLEOTIDE SEQUENCE</scope>
    <source>
        <strain evidence="4">RS5133</strain>
    </source>
</reference>
<evidence type="ECO:0000313" key="5">
    <source>
        <dbReference type="Proteomes" id="UP001432322"/>
    </source>
</evidence>
<proteinExistence type="inferred from homology"/>
<keyword evidence="5" id="KW-1185">Reference proteome</keyword>
<sequence length="160" mass="18805">KVMEVPRDVIKQSKIVAKELVKFDRMKVVDDDDIRFHPTATLKDIHSSTLKLVLVWCEKHKSDTPAMKKICKIPHEWKLPEWDQQFLDVHHCVVVALCKAAHEMQIKLLVDMTCKVIADQIKGKTTEELRAHFNIENDLTPEEEEAIRRDNERRGWEKRT</sequence>
<comment type="caution">
    <text evidence="4">The sequence shown here is derived from an EMBL/GenBank/DDBJ whole genome shotgun (WGS) entry which is preliminary data.</text>
</comment>
<keyword evidence="2" id="KW-0833">Ubl conjugation pathway</keyword>
<dbReference type="SUPFAM" id="SSF54695">
    <property type="entry name" value="POZ domain"/>
    <property type="match status" value="1"/>
</dbReference>
<dbReference type="PIRSF" id="PIRSF028729">
    <property type="entry name" value="E3_ubiquit_lig_SCF_Skp"/>
    <property type="match status" value="1"/>
</dbReference>
<dbReference type="EMBL" id="BTSY01000005">
    <property type="protein sequence ID" value="GMT26368.1"/>
    <property type="molecule type" value="Genomic_DNA"/>
</dbReference>
<protein>
    <recommendedName>
        <fullName evidence="3">SKP1 component dimerisation domain-containing protein</fullName>
    </recommendedName>
</protein>
<dbReference type="Proteomes" id="UP001432322">
    <property type="component" value="Unassembled WGS sequence"/>
</dbReference>
<dbReference type="Gene3D" id="3.30.710.10">
    <property type="entry name" value="Potassium Channel Kv1.1, Chain A"/>
    <property type="match status" value="1"/>
</dbReference>
<name>A0AAV5W7D2_9BILA</name>
<dbReference type="SUPFAM" id="SSF81382">
    <property type="entry name" value="Skp1 dimerisation domain-like"/>
    <property type="match status" value="1"/>
</dbReference>
<dbReference type="GO" id="GO:0006511">
    <property type="term" value="P:ubiquitin-dependent protein catabolic process"/>
    <property type="evidence" value="ECO:0007669"/>
    <property type="project" value="InterPro"/>
</dbReference>
<organism evidence="4 5">
    <name type="scientific">Pristionchus fissidentatus</name>
    <dbReference type="NCBI Taxonomy" id="1538716"/>
    <lineage>
        <taxon>Eukaryota</taxon>
        <taxon>Metazoa</taxon>
        <taxon>Ecdysozoa</taxon>
        <taxon>Nematoda</taxon>
        <taxon>Chromadorea</taxon>
        <taxon>Rhabditida</taxon>
        <taxon>Rhabditina</taxon>
        <taxon>Diplogasteromorpha</taxon>
        <taxon>Diplogasteroidea</taxon>
        <taxon>Neodiplogasteridae</taxon>
        <taxon>Pristionchus</taxon>
    </lineage>
</organism>
<dbReference type="SMART" id="SM00512">
    <property type="entry name" value="Skp1"/>
    <property type="match status" value="1"/>
</dbReference>
<dbReference type="InterPro" id="IPR036296">
    <property type="entry name" value="SKP1-like_dim_sf"/>
</dbReference>